<dbReference type="InterPro" id="IPR002772">
    <property type="entry name" value="Glyco_hydro_3_C"/>
</dbReference>
<dbReference type="PANTHER" id="PTHR42721">
    <property type="entry name" value="SUGAR HYDROLASE-RELATED"/>
    <property type="match status" value="1"/>
</dbReference>
<proteinExistence type="predicted"/>
<keyword evidence="3" id="KW-0326">Glycosidase</keyword>
<evidence type="ECO:0000313" key="6">
    <source>
        <dbReference type="EnsemblPlants" id="Kaladp0079s0174.1.v1.1"/>
    </source>
</evidence>
<dbReference type="AlphaFoldDB" id="A0A7N0UPU0"/>
<dbReference type="Gene3D" id="3.40.50.1700">
    <property type="entry name" value="Glycoside hydrolase family 3 C-terminal domain"/>
    <property type="match status" value="1"/>
</dbReference>
<dbReference type="Proteomes" id="UP000594263">
    <property type="component" value="Unplaced"/>
</dbReference>
<dbReference type="Pfam" id="PF01915">
    <property type="entry name" value="Glyco_hydro_3_C"/>
    <property type="match status" value="1"/>
</dbReference>
<dbReference type="InterPro" id="IPR017853">
    <property type="entry name" value="GH"/>
</dbReference>
<evidence type="ECO:0000256" key="3">
    <source>
        <dbReference type="ARBA" id="ARBA00023295"/>
    </source>
</evidence>
<dbReference type="Pfam" id="PF00933">
    <property type="entry name" value="Glyco_hydro_3"/>
    <property type="match status" value="1"/>
</dbReference>
<dbReference type="InterPro" id="IPR044993">
    <property type="entry name" value="BXL"/>
</dbReference>
<keyword evidence="7" id="KW-1185">Reference proteome</keyword>
<evidence type="ECO:0000313" key="7">
    <source>
        <dbReference type="Proteomes" id="UP000594263"/>
    </source>
</evidence>
<feature type="domain" description="Glycoside hydrolase family 3 C-terminal" evidence="5">
    <location>
        <begin position="431"/>
        <end position="487"/>
    </location>
</feature>
<reference evidence="6" key="1">
    <citation type="submission" date="2021-01" db="UniProtKB">
        <authorList>
            <consortium name="EnsemblPlants"/>
        </authorList>
    </citation>
    <scope>IDENTIFICATION</scope>
</reference>
<dbReference type="Gramene" id="Kaladp0079s0174.1.v1.1">
    <property type="protein sequence ID" value="Kaladp0079s0174.1.v1.1"/>
    <property type="gene ID" value="Kaladp0079s0174.v1.1"/>
</dbReference>
<dbReference type="GO" id="GO:0045493">
    <property type="term" value="P:xylan catabolic process"/>
    <property type="evidence" value="ECO:0007669"/>
    <property type="project" value="InterPro"/>
</dbReference>
<dbReference type="InterPro" id="IPR036881">
    <property type="entry name" value="Glyco_hydro_3_C_sf"/>
</dbReference>
<evidence type="ECO:0000256" key="1">
    <source>
        <dbReference type="ARBA" id="ARBA00022729"/>
    </source>
</evidence>
<dbReference type="GO" id="GO:0046556">
    <property type="term" value="F:alpha-L-arabinofuranosidase activity"/>
    <property type="evidence" value="ECO:0007669"/>
    <property type="project" value="TreeGrafter"/>
</dbReference>
<feature type="domain" description="Glycoside hydrolase family 3 N-terminal" evidence="4">
    <location>
        <begin position="125"/>
        <end position="384"/>
    </location>
</feature>
<dbReference type="GO" id="GO:0031222">
    <property type="term" value="P:arabinan catabolic process"/>
    <property type="evidence" value="ECO:0007669"/>
    <property type="project" value="TreeGrafter"/>
</dbReference>
<dbReference type="PANTHER" id="PTHR42721:SF1">
    <property type="entry name" value="BETA-D-XYLOSIDASE 6-RELATED"/>
    <property type="match status" value="1"/>
</dbReference>
<sequence length="522" mass="57961">MVLAKRGQGLSFILSQMSTIDVVICSLSLLQILIRFSIATPTPDLQFPCKPPFLDSYPFCNTSLSVPDRARSLISLLTLDEKIHHLCNNVTQIPRLGLPPYQWWSESLHGIATNGPGISFDGPVRAATSFPQVILSAAAFNRSLWFETAAAIAVEGRAMYNSGQAGLTFWAPNVNIFRDPRWGRGQETPGEDPMLASAFAIEYVRGFQGEKVRRSFRDRIRLLRHVADEEEEEDGLMLSACCKHLTAYDLESWGNFSRYSFNAVVSKQDLEDTYQPPFRSCVQQGKASCVMCSYNSVNGVPACASGDLIQQVRTDWGLKGYITSDCDAVATVYEFQHYAASPQDAVADVLNAGVDINCGTYMLRNMKSAIEQGKVQEEDIDRALFNLFSVLLRLGLYDGDPASRRYGKLGARDVCTAEHKTMALEAAQQGIVLLKNENKFLPLQRDSVSSLAVIGPMANDSTKLGGGYSGIPCNPESLLDGFQAYVNKTLYAIGWDLMLFTYTRILLRVVFYFLFWLRDTLP</sequence>
<evidence type="ECO:0000256" key="2">
    <source>
        <dbReference type="ARBA" id="ARBA00022801"/>
    </source>
</evidence>
<organism evidence="6 7">
    <name type="scientific">Kalanchoe fedtschenkoi</name>
    <name type="common">Lavender scallops</name>
    <name type="synonym">South American air plant</name>
    <dbReference type="NCBI Taxonomy" id="63787"/>
    <lineage>
        <taxon>Eukaryota</taxon>
        <taxon>Viridiplantae</taxon>
        <taxon>Streptophyta</taxon>
        <taxon>Embryophyta</taxon>
        <taxon>Tracheophyta</taxon>
        <taxon>Spermatophyta</taxon>
        <taxon>Magnoliopsida</taxon>
        <taxon>eudicotyledons</taxon>
        <taxon>Gunneridae</taxon>
        <taxon>Pentapetalae</taxon>
        <taxon>Saxifragales</taxon>
        <taxon>Crassulaceae</taxon>
        <taxon>Kalanchoe</taxon>
    </lineage>
</organism>
<evidence type="ECO:0000259" key="5">
    <source>
        <dbReference type="Pfam" id="PF01915"/>
    </source>
</evidence>
<accession>A0A7N0UPU0</accession>
<dbReference type="InterPro" id="IPR036962">
    <property type="entry name" value="Glyco_hydro_3_N_sf"/>
</dbReference>
<dbReference type="Gene3D" id="3.20.20.300">
    <property type="entry name" value="Glycoside hydrolase, family 3, N-terminal domain"/>
    <property type="match status" value="1"/>
</dbReference>
<dbReference type="SUPFAM" id="SSF51445">
    <property type="entry name" value="(Trans)glycosidases"/>
    <property type="match status" value="1"/>
</dbReference>
<dbReference type="SUPFAM" id="SSF52279">
    <property type="entry name" value="Beta-D-glucan exohydrolase, C-terminal domain"/>
    <property type="match status" value="1"/>
</dbReference>
<dbReference type="GO" id="GO:0009044">
    <property type="term" value="F:xylan 1,4-beta-xylosidase activity"/>
    <property type="evidence" value="ECO:0007669"/>
    <property type="project" value="InterPro"/>
</dbReference>
<dbReference type="InterPro" id="IPR001764">
    <property type="entry name" value="Glyco_hydro_3_N"/>
</dbReference>
<dbReference type="FunFam" id="3.20.20.300:FF:000004">
    <property type="entry name" value="probable beta-D-xylosidase 7"/>
    <property type="match status" value="1"/>
</dbReference>
<keyword evidence="2" id="KW-0378">Hydrolase</keyword>
<evidence type="ECO:0000259" key="4">
    <source>
        <dbReference type="Pfam" id="PF00933"/>
    </source>
</evidence>
<dbReference type="EnsemblPlants" id="Kaladp0079s0174.1.v1.1">
    <property type="protein sequence ID" value="Kaladp0079s0174.1.v1.1"/>
    <property type="gene ID" value="Kaladp0079s0174.v1.1"/>
</dbReference>
<protein>
    <submittedName>
        <fullName evidence="6">Uncharacterized protein</fullName>
    </submittedName>
</protein>
<keyword evidence="1" id="KW-0732">Signal</keyword>
<name>A0A7N0UPU0_KALFE</name>